<accession>A0ABW8J897</accession>
<dbReference type="SUPFAM" id="SSF47413">
    <property type="entry name" value="lambda repressor-like DNA-binding domains"/>
    <property type="match status" value="1"/>
</dbReference>
<dbReference type="EMBL" id="JADIKK010000008">
    <property type="protein sequence ID" value="MFK2878518.1"/>
    <property type="molecule type" value="Genomic_DNA"/>
</dbReference>
<proteinExistence type="predicted"/>
<evidence type="ECO:0000313" key="2">
    <source>
        <dbReference type="EMBL" id="MFK2878518.1"/>
    </source>
</evidence>
<gene>
    <name evidence="2" type="ORF">ISP25_15690</name>
</gene>
<name>A0ABW8J897_9GAMM</name>
<keyword evidence="3" id="KW-1185">Reference proteome</keyword>
<sequence length="204" mass="21395">MLVLERHPGNDSPAMQAAAPARASQTLANAGVGDFSARMQLLIQVEGNAASIARRSGFAEDTVRDWCSGRGDISREHCVIIARSLGVSLRWLLAGEGSMRTGDVPVISAAASRATPAPTGDDAWPADNETQITLDPVLLATAFRVLQSYIGLVGGSLNPTQRADAIAQIYHVLGHAGTAGHADRLIALHTLLGGYFCSRKSLIG</sequence>
<dbReference type="Gene3D" id="1.10.260.40">
    <property type="entry name" value="lambda repressor-like DNA-binding domains"/>
    <property type="match status" value="1"/>
</dbReference>
<dbReference type="Proteomes" id="UP001620339">
    <property type="component" value="Unassembled WGS sequence"/>
</dbReference>
<comment type="caution">
    <text evidence="2">The sequence shown here is derived from an EMBL/GenBank/DDBJ whole genome shotgun (WGS) entry which is preliminary data.</text>
</comment>
<dbReference type="RefSeq" id="WP_404615234.1">
    <property type="nucleotide sequence ID" value="NZ_JADIKK010000008.1"/>
</dbReference>
<dbReference type="CDD" id="cd00093">
    <property type="entry name" value="HTH_XRE"/>
    <property type="match status" value="1"/>
</dbReference>
<feature type="domain" description="HTH cro/C1-type" evidence="1">
    <location>
        <begin position="52"/>
        <end position="92"/>
    </location>
</feature>
<dbReference type="Pfam" id="PF01381">
    <property type="entry name" value="HTH_3"/>
    <property type="match status" value="1"/>
</dbReference>
<reference evidence="2 3" key="1">
    <citation type="submission" date="2020-10" db="EMBL/GenBank/DDBJ databases">
        <title>Phylogeny of dyella-like bacteria.</title>
        <authorList>
            <person name="Fu J."/>
        </authorList>
    </citation>
    <scope>NUCLEOTIDE SEQUENCE [LARGE SCALE GENOMIC DNA]</scope>
    <source>
        <strain evidence="2 3">KACC 19113</strain>
    </source>
</reference>
<evidence type="ECO:0000259" key="1">
    <source>
        <dbReference type="Pfam" id="PF01381"/>
    </source>
</evidence>
<dbReference type="InterPro" id="IPR001387">
    <property type="entry name" value="Cro/C1-type_HTH"/>
</dbReference>
<organism evidence="2 3">
    <name type="scientific">Rhodanobacter hydrolyticus</name>
    <dbReference type="NCBI Taxonomy" id="2250595"/>
    <lineage>
        <taxon>Bacteria</taxon>
        <taxon>Pseudomonadati</taxon>
        <taxon>Pseudomonadota</taxon>
        <taxon>Gammaproteobacteria</taxon>
        <taxon>Lysobacterales</taxon>
        <taxon>Rhodanobacteraceae</taxon>
        <taxon>Rhodanobacter</taxon>
    </lineage>
</organism>
<dbReference type="InterPro" id="IPR010982">
    <property type="entry name" value="Lambda_DNA-bd_dom_sf"/>
</dbReference>
<protein>
    <submittedName>
        <fullName evidence="2">Helix-turn-helix transcriptional regulator</fullName>
    </submittedName>
</protein>
<evidence type="ECO:0000313" key="3">
    <source>
        <dbReference type="Proteomes" id="UP001620339"/>
    </source>
</evidence>